<name>A0A2G8S2P8_9APHY</name>
<keyword evidence="2" id="KW-1133">Transmembrane helix</keyword>
<evidence type="ECO:0000256" key="2">
    <source>
        <dbReference type="SAM" id="Phobius"/>
    </source>
</evidence>
<feature type="transmembrane region" description="Helical" evidence="2">
    <location>
        <begin position="260"/>
        <end position="289"/>
    </location>
</feature>
<evidence type="ECO:0000313" key="4">
    <source>
        <dbReference type="Proteomes" id="UP000230002"/>
    </source>
</evidence>
<proteinExistence type="predicted"/>
<keyword evidence="2" id="KW-0472">Membrane</keyword>
<reference evidence="3 4" key="1">
    <citation type="journal article" date="2015" name="Sci. Rep.">
        <title>Chromosome-level genome map provides insights into diverse defense mechanisms in the medicinal fungus Ganoderma sinense.</title>
        <authorList>
            <person name="Zhu Y."/>
            <person name="Xu J."/>
            <person name="Sun C."/>
            <person name="Zhou S."/>
            <person name="Xu H."/>
            <person name="Nelson D.R."/>
            <person name="Qian J."/>
            <person name="Song J."/>
            <person name="Luo H."/>
            <person name="Xiang L."/>
            <person name="Li Y."/>
            <person name="Xu Z."/>
            <person name="Ji A."/>
            <person name="Wang L."/>
            <person name="Lu S."/>
            <person name="Hayward A."/>
            <person name="Sun W."/>
            <person name="Li X."/>
            <person name="Schwartz D.C."/>
            <person name="Wang Y."/>
            <person name="Chen S."/>
        </authorList>
    </citation>
    <scope>NUCLEOTIDE SEQUENCE [LARGE SCALE GENOMIC DNA]</scope>
    <source>
        <strain evidence="3 4">ZZ0214-1</strain>
    </source>
</reference>
<feature type="transmembrane region" description="Helical" evidence="2">
    <location>
        <begin position="85"/>
        <end position="108"/>
    </location>
</feature>
<keyword evidence="2" id="KW-0812">Transmembrane</keyword>
<feature type="transmembrane region" description="Helical" evidence="2">
    <location>
        <begin position="209"/>
        <end position="230"/>
    </location>
</feature>
<dbReference type="OrthoDB" id="3214103at2759"/>
<accession>A0A2G8S2P8</accession>
<dbReference type="EMBL" id="AYKW01000029">
    <property type="protein sequence ID" value="PIL28049.1"/>
    <property type="molecule type" value="Genomic_DNA"/>
</dbReference>
<gene>
    <name evidence="3" type="ORF">GSI_09801</name>
</gene>
<evidence type="ECO:0000313" key="3">
    <source>
        <dbReference type="EMBL" id="PIL28049.1"/>
    </source>
</evidence>
<comment type="caution">
    <text evidence="3">The sequence shown here is derived from an EMBL/GenBank/DDBJ whole genome shotgun (WGS) entry which is preliminary data.</text>
</comment>
<sequence length="389" mass="41612">MSVYALTTQRNGRIHRATVILCLTILALFSSTTVYTVTTILRYQADTIASFVYSSEAIWSYSTPIDSSGVPPELADYEGLFEARRLHACTSATTLAVNIVLGDAIVCWRACVVWQKDRSVTALCGIFLFATLVMGGADATGSCVLADSDSLHVQGVLFGGEHYGSAAYALSLATNLLATLLVACKAWQSRRRLGAYLAAKIGGSQVEKLLALLVESGVVYSVLLAVVLAYQVCEFRYISHDSYNPSTSATSSAAEEEYRFLSIFGVIVTGAFVPAIAIYPTVIIVLVALNRSHVERGLTRTQHLESLPTPHLALTVTGDTIATSRVHGHGRFEVPGNLKDAHSEEARSLTGCGVLEGDSEASRRHMSEEETAEGLGTSTVCGHPQAQDA</sequence>
<protein>
    <submittedName>
        <fullName evidence="3">Uncharacterized protein</fullName>
    </submittedName>
</protein>
<keyword evidence="4" id="KW-1185">Reference proteome</keyword>
<feature type="transmembrane region" description="Helical" evidence="2">
    <location>
        <begin position="166"/>
        <end position="188"/>
    </location>
</feature>
<organism evidence="3 4">
    <name type="scientific">Ganoderma sinense ZZ0214-1</name>
    <dbReference type="NCBI Taxonomy" id="1077348"/>
    <lineage>
        <taxon>Eukaryota</taxon>
        <taxon>Fungi</taxon>
        <taxon>Dikarya</taxon>
        <taxon>Basidiomycota</taxon>
        <taxon>Agaricomycotina</taxon>
        <taxon>Agaricomycetes</taxon>
        <taxon>Polyporales</taxon>
        <taxon>Polyporaceae</taxon>
        <taxon>Ganoderma</taxon>
    </lineage>
</organism>
<dbReference type="Proteomes" id="UP000230002">
    <property type="component" value="Unassembled WGS sequence"/>
</dbReference>
<feature type="region of interest" description="Disordered" evidence="1">
    <location>
        <begin position="354"/>
        <end position="389"/>
    </location>
</feature>
<evidence type="ECO:0000256" key="1">
    <source>
        <dbReference type="SAM" id="MobiDB-lite"/>
    </source>
</evidence>
<feature type="transmembrane region" description="Helical" evidence="2">
    <location>
        <begin position="120"/>
        <end position="137"/>
    </location>
</feature>
<dbReference type="AlphaFoldDB" id="A0A2G8S2P8"/>